<evidence type="ECO:0000256" key="1">
    <source>
        <dbReference type="ARBA" id="ARBA00004651"/>
    </source>
</evidence>
<keyword evidence="5 9" id="KW-0812">Transmembrane</keyword>
<dbReference type="EC" id="2.3.1.269" evidence="9"/>
<keyword evidence="3 9" id="KW-1003">Cell membrane</keyword>
<dbReference type="PANTHER" id="PTHR38686:SF1">
    <property type="entry name" value="APOLIPOPROTEIN N-ACYLTRANSFERASE"/>
    <property type="match status" value="1"/>
</dbReference>
<accession>A0AAU9C944</accession>
<evidence type="ECO:0000256" key="5">
    <source>
        <dbReference type="ARBA" id="ARBA00022692"/>
    </source>
</evidence>
<evidence type="ECO:0000256" key="7">
    <source>
        <dbReference type="ARBA" id="ARBA00023136"/>
    </source>
</evidence>
<dbReference type="RefSeq" id="WP_286293493.1">
    <property type="nucleotide sequence ID" value="NZ_AP024718.1"/>
</dbReference>
<keyword evidence="6 9" id="KW-1133">Transmembrane helix</keyword>
<keyword evidence="8 9" id="KW-0012">Acyltransferase</keyword>
<dbReference type="CDD" id="cd07571">
    <property type="entry name" value="ALP_N-acyl_transferase"/>
    <property type="match status" value="1"/>
</dbReference>
<dbReference type="NCBIfam" id="TIGR00546">
    <property type="entry name" value="lnt"/>
    <property type="match status" value="1"/>
</dbReference>
<dbReference type="PANTHER" id="PTHR38686">
    <property type="entry name" value="APOLIPOPROTEIN N-ACYLTRANSFERASE"/>
    <property type="match status" value="1"/>
</dbReference>
<keyword evidence="12" id="KW-1185">Reference proteome</keyword>
<comment type="pathway">
    <text evidence="9">Protein modification; lipoprotein biosynthesis (N-acyl transfer).</text>
</comment>
<protein>
    <recommendedName>
        <fullName evidence="9">Apolipoprotein N-acyltransferase</fullName>
        <shortName evidence="9">ALP N-acyltransferase</shortName>
        <ecNumber evidence="9">2.3.1.269</ecNumber>
    </recommendedName>
</protein>
<organism evidence="11 12">
    <name type="scientific">Methylomarinovum tepidoasis</name>
    <dbReference type="NCBI Taxonomy" id="2840183"/>
    <lineage>
        <taxon>Bacteria</taxon>
        <taxon>Pseudomonadati</taxon>
        <taxon>Pseudomonadota</taxon>
        <taxon>Gammaproteobacteria</taxon>
        <taxon>Methylococcales</taxon>
        <taxon>Methylothermaceae</taxon>
        <taxon>Methylomarinovum</taxon>
    </lineage>
</organism>
<evidence type="ECO:0000259" key="10">
    <source>
        <dbReference type="PROSITE" id="PS50263"/>
    </source>
</evidence>
<feature type="domain" description="CN hydrolase" evidence="10">
    <location>
        <begin position="223"/>
        <end position="460"/>
    </location>
</feature>
<feature type="transmembrane region" description="Helical" evidence="9">
    <location>
        <begin position="159"/>
        <end position="179"/>
    </location>
</feature>
<evidence type="ECO:0000256" key="6">
    <source>
        <dbReference type="ARBA" id="ARBA00022989"/>
    </source>
</evidence>
<comment type="subcellular location">
    <subcellularLocation>
        <location evidence="1 9">Cell membrane</location>
        <topology evidence="1 9">Multi-pass membrane protein</topology>
    </subcellularLocation>
</comment>
<feature type="transmembrane region" description="Helical" evidence="9">
    <location>
        <begin position="121"/>
        <end position="139"/>
    </location>
</feature>
<dbReference type="Gene3D" id="3.60.110.10">
    <property type="entry name" value="Carbon-nitrogen hydrolase"/>
    <property type="match status" value="1"/>
</dbReference>
<proteinExistence type="inferred from homology"/>
<dbReference type="InterPro" id="IPR004563">
    <property type="entry name" value="Apolipo_AcylTrfase"/>
</dbReference>
<dbReference type="EMBL" id="AP024718">
    <property type="protein sequence ID" value="BCX88376.1"/>
    <property type="molecule type" value="Genomic_DNA"/>
</dbReference>
<evidence type="ECO:0000256" key="3">
    <source>
        <dbReference type="ARBA" id="ARBA00022475"/>
    </source>
</evidence>
<dbReference type="GO" id="GO:0005886">
    <property type="term" value="C:plasma membrane"/>
    <property type="evidence" value="ECO:0007669"/>
    <property type="project" value="UniProtKB-SubCell"/>
</dbReference>
<dbReference type="InterPro" id="IPR003010">
    <property type="entry name" value="C-N_Hydrolase"/>
</dbReference>
<dbReference type="PROSITE" id="PS50263">
    <property type="entry name" value="CN_HYDROLASE"/>
    <property type="match status" value="1"/>
</dbReference>
<dbReference type="InterPro" id="IPR045378">
    <property type="entry name" value="LNT_N"/>
</dbReference>
<dbReference type="InterPro" id="IPR036526">
    <property type="entry name" value="C-N_Hydrolase_sf"/>
</dbReference>
<evidence type="ECO:0000313" key="12">
    <source>
        <dbReference type="Proteomes" id="UP001321450"/>
    </source>
</evidence>
<evidence type="ECO:0000256" key="2">
    <source>
        <dbReference type="ARBA" id="ARBA00010065"/>
    </source>
</evidence>
<feature type="transmembrane region" description="Helical" evidence="9">
    <location>
        <begin position="77"/>
        <end position="100"/>
    </location>
</feature>
<dbReference type="GO" id="GO:0016410">
    <property type="term" value="F:N-acyltransferase activity"/>
    <property type="evidence" value="ECO:0007669"/>
    <property type="project" value="UniProtKB-UniRule"/>
</dbReference>
<evidence type="ECO:0000256" key="8">
    <source>
        <dbReference type="ARBA" id="ARBA00023315"/>
    </source>
</evidence>
<evidence type="ECO:0000256" key="4">
    <source>
        <dbReference type="ARBA" id="ARBA00022679"/>
    </source>
</evidence>
<comment type="similarity">
    <text evidence="2 9">Belongs to the CN hydrolase family. Apolipoprotein N-acyltransferase subfamily.</text>
</comment>
<sequence>MPTDRLRPLLAFGAGALTPLAFAPFHQSWIAPLTLAAAFWLWLHARSVGGAARDGFLFGLGLFGLGVWWVFVSMHTYTGAGAGVAGLLTLLFVSVLALFPMLAAGSSRWLADTDTPPWQPVLLYPAAWVALEWLRGWIFTGFPWLQLGYSQTTAPLAGYLPVFGVLGASWVLALTAIVLVQLLRRQPLHRWVAAVVVLWLAGAGLHRIDWSEPAGPSLTVSLLQGNIPQEMKWRPESRRQIVATYLEMTRQRWGADVIVWPETAVPYFHHQAKKDLLDPLQQEALRQGTNLLIGIPVKDGQGRYYNALVSLGKTPGMYFKRHLVPFGEYLPLRPLLGFFLELIQFPMSDFTPGGDDQPPLRAAGHPLAPTICYEDAFPRDTLRYLPQAAYIVNVSNDAWFGNTIAPAQHLQMAQARALEAGRYLLRATNTGLTAVIGPHGRILAQAAPFVRTSLTATFVPLQGITPYVRWHDWPLAAAFAGLLIWGIAQRRKR</sequence>
<comment type="catalytic activity">
    <reaction evidence="9">
        <text>N-terminal S-1,2-diacyl-sn-glyceryl-L-cysteinyl-[lipoprotein] + a glycerophospholipid = N-acyl-S-1,2-diacyl-sn-glyceryl-L-cysteinyl-[lipoprotein] + a 2-acyl-sn-glycero-3-phospholipid + H(+)</text>
        <dbReference type="Rhea" id="RHEA:48228"/>
        <dbReference type="Rhea" id="RHEA-COMP:14681"/>
        <dbReference type="Rhea" id="RHEA-COMP:14684"/>
        <dbReference type="ChEBI" id="CHEBI:15378"/>
        <dbReference type="ChEBI" id="CHEBI:136912"/>
        <dbReference type="ChEBI" id="CHEBI:140656"/>
        <dbReference type="ChEBI" id="CHEBI:140657"/>
        <dbReference type="ChEBI" id="CHEBI:140660"/>
        <dbReference type="EC" id="2.3.1.269"/>
    </reaction>
</comment>
<evidence type="ECO:0000256" key="9">
    <source>
        <dbReference type="HAMAP-Rule" id="MF_01148"/>
    </source>
</evidence>
<name>A0AAU9C944_9GAMM</name>
<dbReference type="Proteomes" id="UP001321450">
    <property type="component" value="Chromosome"/>
</dbReference>
<dbReference type="SUPFAM" id="SSF56317">
    <property type="entry name" value="Carbon-nitrogen hydrolase"/>
    <property type="match status" value="1"/>
</dbReference>
<keyword evidence="7 9" id="KW-0472">Membrane</keyword>
<dbReference type="HAMAP" id="MF_01148">
    <property type="entry name" value="Lnt"/>
    <property type="match status" value="1"/>
</dbReference>
<dbReference type="Pfam" id="PF00795">
    <property type="entry name" value="CN_hydrolase"/>
    <property type="match status" value="1"/>
</dbReference>
<feature type="transmembrane region" description="Helical" evidence="9">
    <location>
        <begin position="20"/>
        <end position="43"/>
    </location>
</feature>
<keyword evidence="4 9" id="KW-0808">Transferase</keyword>
<dbReference type="AlphaFoldDB" id="A0AAU9C944"/>
<evidence type="ECO:0000313" key="11">
    <source>
        <dbReference type="EMBL" id="BCX88376.1"/>
    </source>
</evidence>
<reference evidence="12" key="1">
    <citation type="journal article" date="2024" name="Int. J. Syst. Evol. Microbiol.">
        <title>Methylomarinovum tepidoasis sp. nov., a moderately thermophilic methanotroph of the family Methylothermaceae isolated from a deep-sea hydrothermal field.</title>
        <authorList>
            <person name="Hirayama H."/>
            <person name="Takaki Y."/>
            <person name="Abe M."/>
            <person name="Miyazaki M."/>
            <person name="Uematsu K."/>
            <person name="Matsui Y."/>
            <person name="Takai K."/>
        </authorList>
    </citation>
    <scope>NUCLEOTIDE SEQUENCE [LARGE SCALE GENOMIC DNA]</scope>
    <source>
        <strain evidence="12">IN45</strain>
    </source>
</reference>
<gene>
    <name evidence="9" type="primary">lnt</name>
    <name evidence="11" type="ORF">MIN45_P0745</name>
</gene>
<dbReference type="KEGG" id="meiy:MIN45_P0745"/>
<comment type="function">
    <text evidence="9">Catalyzes the phospholipid dependent N-acylation of the N-terminal cysteine of apolipoprotein, the last step in lipoprotein maturation.</text>
</comment>
<dbReference type="Pfam" id="PF20154">
    <property type="entry name" value="LNT_N"/>
    <property type="match status" value="1"/>
</dbReference>
<feature type="transmembrane region" description="Helical" evidence="9">
    <location>
        <begin position="191"/>
        <end position="208"/>
    </location>
</feature>
<dbReference type="GO" id="GO:0042158">
    <property type="term" value="P:lipoprotein biosynthetic process"/>
    <property type="evidence" value="ECO:0007669"/>
    <property type="project" value="UniProtKB-UniRule"/>
</dbReference>
<feature type="transmembrane region" description="Helical" evidence="9">
    <location>
        <begin position="55"/>
        <end position="71"/>
    </location>
</feature>